<protein>
    <submittedName>
        <fullName evidence="1">Uncharacterized protein</fullName>
    </submittedName>
</protein>
<dbReference type="AlphaFoldDB" id="A0A5Q2VCW3"/>
<organism evidence="1 2">
    <name type="scientific">Serratia proteamaculans</name>
    <dbReference type="NCBI Taxonomy" id="28151"/>
    <lineage>
        <taxon>Bacteria</taxon>
        <taxon>Pseudomonadati</taxon>
        <taxon>Pseudomonadota</taxon>
        <taxon>Gammaproteobacteria</taxon>
        <taxon>Enterobacterales</taxon>
        <taxon>Yersiniaceae</taxon>
        <taxon>Serratia</taxon>
    </lineage>
</organism>
<proteinExistence type="predicted"/>
<reference evidence="1 2" key="1">
    <citation type="submission" date="2019-11" db="EMBL/GenBank/DDBJ databases">
        <title>The Phosphoenolpyruvate Phosphotransferase System Regulates Serratia proteamaculans 336X Biofilm Formation and Wheat Roots colonization.</title>
        <authorList>
            <person name="Liu F."/>
        </authorList>
    </citation>
    <scope>NUCLEOTIDE SEQUENCE [LARGE SCALE GENOMIC DNA]</scope>
    <source>
        <strain evidence="1 2">336X</strain>
    </source>
</reference>
<evidence type="ECO:0000313" key="1">
    <source>
        <dbReference type="EMBL" id="QGH62004.1"/>
    </source>
</evidence>
<dbReference type="EMBL" id="CP045913">
    <property type="protein sequence ID" value="QGH62004.1"/>
    <property type="molecule type" value="Genomic_DNA"/>
</dbReference>
<sequence>MLFPRTEHWCCQLQRQHIQLYREEKLQDQYLWQPGLPLSEQLDRVLSPLRSRLPWKNSITFELDVPYVQYLLTPWPQGITTPAELRQYTRMLMSEHSHPRMDDARISFINSEYGANAFAAALDNALFIELKTAAGRHRLRFRGCCTPFSRMLKVFGRRLPEDALFACLSESESCFAARYQGHWHSIFSLNLPSCDSIRQMDIANRLAGLPPLQRYVMHTQQASFAPIALSPELAPTGTE</sequence>
<gene>
    <name evidence="1" type="ORF">GHV41_14735</name>
</gene>
<accession>A0A5Q2VCW3</accession>
<dbReference type="Proteomes" id="UP000381260">
    <property type="component" value="Chromosome"/>
</dbReference>
<name>A0A5Q2VCW3_SERPR</name>
<dbReference type="RefSeq" id="WP_153859036.1">
    <property type="nucleotide sequence ID" value="NZ_CP045913.1"/>
</dbReference>
<evidence type="ECO:0000313" key="2">
    <source>
        <dbReference type="Proteomes" id="UP000381260"/>
    </source>
</evidence>